<name>A0ACC6PS17_9ACTN</name>
<comment type="caution">
    <text evidence="1">The sequence shown here is derived from an EMBL/GenBank/DDBJ whole genome shotgun (WGS) entry which is preliminary data.</text>
</comment>
<evidence type="ECO:0000313" key="1">
    <source>
        <dbReference type="EMBL" id="MEJ8634153.1"/>
    </source>
</evidence>
<reference evidence="1" key="1">
    <citation type="submission" date="2024-03" db="EMBL/GenBank/DDBJ databases">
        <title>Novel Streptomyces species of biotechnological and ecological value are a feature of Machair soil.</title>
        <authorList>
            <person name="Prole J.R."/>
            <person name="Goodfellow M."/>
            <person name="Allenby N."/>
            <person name="Ward A.C."/>
        </authorList>
    </citation>
    <scope>NUCLEOTIDE SEQUENCE</scope>
    <source>
        <strain evidence="1">MS2.AVA.5</strain>
    </source>
</reference>
<evidence type="ECO:0000313" key="2">
    <source>
        <dbReference type="Proteomes" id="UP001377168"/>
    </source>
</evidence>
<protein>
    <submittedName>
        <fullName evidence="1">S8 family serine peptidase</fullName>
    </submittedName>
</protein>
<dbReference type="EMBL" id="JBBKAJ010000022">
    <property type="protein sequence ID" value="MEJ8634153.1"/>
    <property type="molecule type" value="Genomic_DNA"/>
</dbReference>
<dbReference type="Proteomes" id="UP001377168">
    <property type="component" value="Unassembled WGS sequence"/>
</dbReference>
<organism evidence="1 2">
    <name type="scientific">Streptomyces achmelvichensis</name>
    <dbReference type="NCBI Taxonomy" id="3134111"/>
    <lineage>
        <taxon>Bacteria</taxon>
        <taxon>Bacillati</taxon>
        <taxon>Actinomycetota</taxon>
        <taxon>Actinomycetes</taxon>
        <taxon>Kitasatosporales</taxon>
        <taxon>Streptomycetaceae</taxon>
        <taxon>Streptomyces</taxon>
    </lineage>
</organism>
<sequence length="510" mass="52197">MAHLGSRRRRAIALPAGLALTASLGFLPAGAASAAPADETPAVVATDGPKLSYVVNVKSGHSTAKSVKKAIAKAGGSVVIAYDQIGVIVVHSQNPDFAKTIRKVRGVDSAGATRTAPLAAATDTAIESERPLTAAEAKAAATKAGADQDPLEPLQWDLPAIKADQAHKKSLGSKKVTVAVIDTGVDDTHPDLAPNFDTRASANCVTGKPDTTPGSWRPAANESDHGTHVAGTIAAAKNGVGVTGVAPGVKVSGIKVSTTEGFFYTEAVVCGFVWAAEHGVDVTNNSYYTDPWLFNCKNDADQKALIDAHARAIKYAERKGAVNVAAAGNSRMDLAADELTDTTSPNDTTPGTRVIDPSECLDIPTQIPGVVTVSALGAKNLKASYSNYGNGVIDISAPGGDSTIYQKPEAPAVDGRILSTLPNGGYGYKAGTSMASPHVAGVVALIKSKHLNASAAAVKAMLYGQADDTACTNPYDIDGNGTVDAVCVGSKRDNGFYGTGVADALDAVRR</sequence>
<gene>
    <name evidence="1" type="ORF">WKI67_12225</name>
</gene>
<proteinExistence type="predicted"/>
<accession>A0ACC6PS17</accession>
<keyword evidence="2" id="KW-1185">Reference proteome</keyword>